<proteinExistence type="predicted"/>
<dbReference type="GO" id="GO:0006751">
    <property type="term" value="P:glutathione catabolic process"/>
    <property type="evidence" value="ECO:0007669"/>
    <property type="project" value="InterPro"/>
</dbReference>
<dbReference type="CDD" id="cd06661">
    <property type="entry name" value="GGCT_like"/>
    <property type="match status" value="1"/>
</dbReference>
<gene>
    <name evidence="4" type="ORF">DTER00134_LOCUS13543</name>
</gene>
<dbReference type="EC" id="4.3.2.7" evidence="1"/>
<dbReference type="GO" id="GO:0061928">
    <property type="term" value="F:glutathione specific gamma-glutamylcyclotransferase activity"/>
    <property type="evidence" value="ECO:0007669"/>
    <property type="project" value="UniProtKB-EC"/>
</dbReference>
<dbReference type="Pfam" id="PF04752">
    <property type="entry name" value="ChaC"/>
    <property type="match status" value="2"/>
</dbReference>
<sequence>MAAQSNAIFSKSTNSIWIFGYGSLVHTPGFEVRRRVKGYVRDWKRVWHQGSTDHRGTLEFPGRTVTLEHDPGAITWGVAYELAGNQEQQAKTLKYLEWREKQYDIRERLSVYGTPDQLEVLSSSTNLPPPSSGLPPNPDANSIPDNHRSFLEGLEAHVQPLPVQNGEAQEKQCAKLQVESRAFGVEVQNPGAGDARTTVIRSQQSKEGASTGGSVSGAALSSAKQESISFEVDEDGHVLLLEDVLCYIASSNKDKNVNYLGPATADELALQIARAVGPSGPNWEYVAKLADAMRSMEIHDPELFALEKQVAQTMLHLKQQQQQMVDCRNEQLSEEASGRWQALREREAQFLAFHVRQFEGSNKEN</sequence>
<name>A0A7S3QZX3_DUNTE</name>
<dbReference type="EMBL" id="HBIP01022619">
    <property type="protein sequence ID" value="CAE0498470.1"/>
    <property type="molecule type" value="Transcribed_RNA"/>
</dbReference>
<dbReference type="InterPro" id="IPR013024">
    <property type="entry name" value="GGCT-like"/>
</dbReference>
<dbReference type="InterPro" id="IPR006840">
    <property type="entry name" value="ChaC"/>
</dbReference>
<dbReference type="GO" id="GO:0005737">
    <property type="term" value="C:cytoplasm"/>
    <property type="evidence" value="ECO:0007669"/>
    <property type="project" value="TreeGrafter"/>
</dbReference>
<dbReference type="InterPro" id="IPR036568">
    <property type="entry name" value="GGCT-like_sf"/>
</dbReference>
<organism evidence="4">
    <name type="scientific">Dunaliella tertiolecta</name>
    <name type="common">Green alga</name>
    <dbReference type="NCBI Taxonomy" id="3047"/>
    <lineage>
        <taxon>Eukaryota</taxon>
        <taxon>Viridiplantae</taxon>
        <taxon>Chlorophyta</taxon>
        <taxon>core chlorophytes</taxon>
        <taxon>Chlorophyceae</taxon>
        <taxon>CS clade</taxon>
        <taxon>Chlamydomonadales</taxon>
        <taxon>Dunaliellaceae</taxon>
        <taxon>Dunaliella</taxon>
    </lineage>
</organism>
<evidence type="ECO:0000313" key="4">
    <source>
        <dbReference type="EMBL" id="CAE0498470.1"/>
    </source>
</evidence>
<evidence type="ECO:0000256" key="3">
    <source>
        <dbReference type="SAM" id="MobiDB-lite"/>
    </source>
</evidence>
<accession>A0A7S3QZX3</accession>
<dbReference type="SUPFAM" id="SSF110857">
    <property type="entry name" value="Gamma-glutamyl cyclotransferase-like"/>
    <property type="match status" value="1"/>
</dbReference>
<feature type="region of interest" description="Disordered" evidence="3">
    <location>
        <begin position="199"/>
        <end position="218"/>
    </location>
</feature>
<feature type="compositionally biased region" description="Pro residues" evidence="3">
    <location>
        <begin position="127"/>
        <end position="138"/>
    </location>
</feature>
<dbReference type="AlphaFoldDB" id="A0A7S3QZX3"/>
<protein>
    <recommendedName>
        <fullName evidence="1">glutathione-specific gamma-glutamylcyclotransferase</fullName>
        <ecNumber evidence="1">4.3.2.7</ecNumber>
    </recommendedName>
</protein>
<reference evidence="4" key="1">
    <citation type="submission" date="2021-01" db="EMBL/GenBank/DDBJ databases">
        <authorList>
            <person name="Corre E."/>
            <person name="Pelletier E."/>
            <person name="Niang G."/>
            <person name="Scheremetjew M."/>
            <person name="Finn R."/>
            <person name="Kale V."/>
            <person name="Holt S."/>
            <person name="Cochrane G."/>
            <person name="Meng A."/>
            <person name="Brown T."/>
            <person name="Cohen L."/>
        </authorList>
    </citation>
    <scope>NUCLEOTIDE SEQUENCE</scope>
    <source>
        <strain evidence="4">CCMP1320</strain>
    </source>
</reference>
<dbReference type="Gene3D" id="3.10.490.10">
    <property type="entry name" value="Gamma-glutamyl cyclotransferase-like"/>
    <property type="match status" value="1"/>
</dbReference>
<dbReference type="PANTHER" id="PTHR12192">
    <property type="entry name" value="CATION TRANSPORT PROTEIN CHAC-RELATED"/>
    <property type="match status" value="1"/>
</dbReference>
<dbReference type="PANTHER" id="PTHR12192:SF2">
    <property type="entry name" value="GLUTATHIONE-SPECIFIC GAMMA-GLUTAMYLCYCLOTRANSFERASE 2"/>
    <property type="match status" value="1"/>
</dbReference>
<evidence type="ECO:0000256" key="2">
    <source>
        <dbReference type="ARBA" id="ARBA00023239"/>
    </source>
</evidence>
<feature type="region of interest" description="Disordered" evidence="3">
    <location>
        <begin position="120"/>
        <end position="141"/>
    </location>
</feature>
<evidence type="ECO:0000256" key="1">
    <source>
        <dbReference type="ARBA" id="ARBA00012344"/>
    </source>
</evidence>
<keyword evidence="2" id="KW-0456">Lyase</keyword>